<dbReference type="InterPro" id="IPR036390">
    <property type="entry name" value="WH_DNA-bd_sf"/>
</dbReference>
<dbReference type="Proteomes" id="UP000226191">
    <property type="component" value="Unassembled WGS sequence"/>
</dbReference>
<dbReference type="InterPro" id="IPR000524">
    <property type="entry name" value="Tscrpt_reg_HTH_GntR"/>
</dbReference>
<gene>
    <name evidence="6" type="ORF">B1B09_07455</name>
    <name evidence="5" type="ORF">DXN06_09990</name>
</gene>
<accession>A0A2B7I8Y6</accession>
<dbReference type="AlphaFoldDB" id="A0A2B7I8Y6"/>
<proteinExistence type="predicted"/>
<dbReference type="InterPro" id="IPR008920">
    <property type="entry name" value="TF_FadR/GntR_C"/>
</dbReference>
<name>A0A2B7I8Y6_CUTAC</name>
<dbReference type="SUPFAM" id="SSF46785">
    <property type="entry name" value="Winged helix' DNA-binding domain"/>
    <property type="match status" value="1"/>
</dbReference>
<dbReference type="RefSeq" id="WP_002516214.1">
    <property type="nucleotide sequence ID" value="NZ_AP019664.1"/>
</dbReference>
<dbReference type="EMBL" id="CP031442">
    <property type="protein sequence ID" value="AXM07409.1"/>
    <property type="molecule type" value="Genomic_DNA"/>
</dbReference>
<evidence type="ECO:0000256" key="2">
    <source>
        <dbReference type="ARBA" id="ARBA00023125"/>
    </source>
</evidence>
<dbReference type="CDD" id="cd07377">
    <property type="entry name" value="WHTH_GntR"/>
    <property type="match status" value="1"/>
</dbReference>
<sequence length="244" mass="26808">MINGMSDTNDAVHLADNLNPAAERMFKWILSSDLAPGDPIPIEQDLATQFGMARGTVREAVRELRALGILEVRRGLGTYLSTASASTIRPSLVYRSVKQITTDESGTRDFIGLREMVEVRALMECSLVTEVTGRISAETGRALHALAARMDDPKDSAAADRQFHRLLYADMGNQLARELIDVFWDSLNLAGLMLPPTNTMPATRHAHDLIADCVIGHDPQASREAMWDHFAAIRERLGGAPRTS</sequence>
<evidence type="ECO:0000256" key="1">
    <source>
        <dbReference type="ARBA" id="ARBA00023015"/>
    </source>
</evidence>
<dbReference type="EMBL" id="MVCE01000003">
    <property type="protein sequence ID" value="PGF33755.1"/>
    <property type="molecule type" value="Genomic_DNA"/>
</dbReference>
<reference evidence="6 7" key="1">
    <citation type="submission" date="2017-02" db="EMBL/GenBank/DDBJ databases">
        <title>Prevalence of linear plasmids in Cutibacterium acnes isolates obtained from cancerous prostatic tissue.</title>
        <authorList>
            <person name="Davidsson S."/>
            <person name="Bruggemann H."/>
        </authorList>
    </citation>
    <scope>NUCLEOTIDE SEQUENCE [LARGE SCALE GENOMIC DNA]</scope>
    <source>
        <strain evidence="6 7">11-78</strain>
    </source>
</reference>
<evidence type="ECO:0000259" key="4">
    <source>
        <dbReference type="PROSITE" id="PS50949"/>
    </source>
</evidence>
<dbReference type="PRINTS" id="PR00035">
    <property type="entry name" value="HTHGNTR"/>
</dbReference>
<dbReference type="Gene3D" id="1.10.10.10">
    <property type="entry name" value="Winged helix-like DNA-binding domain superfamily/Winged helix DNA-binding domain"/>
    <property type="match status" value="1"/>
</dbReference>
<evidence type="ECO:0000313" key="8">
    <source>
        <dbReference type="Proteomes" id="UP000256621"/>
    </source>
</evidence>
<keyword evidence="2" id="KW-0238">DNA-binding</keyword>
<dbReference type="GeneID" id="92857946"/>
<dbReference type="InterPro" id="IPR011711">
    <property type="entry name" value="GntR_C"/>
</dbReference>
<feature type="domain" description="HTH gntR-type" evidence="4">
    <location>
        <begin position="15"/>
        <end position="83"/>
    </location>
</feature>
<dbReference type="PANTHER" id="PTHR43537">
    <property type="entry name" value="TRANSCRIPTIONAL REGULATOR, GNTR FAMILY"/>
    <property type="match status" value="1"/>
</dbReference>
<dbReference type="GO" id="GO:0003700">
    <property type="term" value="F:DNA-binding transcription factor activity"/>
    <property type="evidence" value="ECO:0007669"/>
    <property type="project" value="InterPro"/>
</dbReference>
<evidence type="ECO:0000313" key="7">
    <source>
        <dbReference type="Proteomes" id="UP000226191"/>
    </source>
</evidence>
<keyword evidence="3" id="KW-0804">Transcription</keyword>
<dbReference type="InterPro" id="IPR036388">
    <property type="entry name" value="WH-like_DNA-bd_sf"/>
</dbReference>
<dbReference type="PROSITE" id="PS50949">
    <property type="entry name" value="HTH_GNTR"/>
    <property type="match status" value="1"/>
</dbReference>
<keyword evidence="1" id="KW-0805">Transcription regulation</keyword>
<dbReference type="OrthoDB" id="155424at2"/>
<dbReference type="PANTHER" id="PTHR43537:SF5">
    <property type="entry name" value="UXU OPERON TRANSCRIPTIONAL REGULATOR"/>
    <property type="match status" value="1"/>
</dbReference>
<dbReference type="Proteomes" id="UP000256621">
    <property type="component" value="Chromosome"/>
</dbReference>
<evidence type="ECO:0000313" key="6">
    <source>
        <dbReference type="EMBL" id="PGF33755.1"/>
    </source>
</evidence>
<evidence type="ECO:0000256" key="3">
    <source>
        <dbReference type="ARBA" id="ARBA00023163"/>
    </source>
</evidence>
<dbReference type="GO" id="GO:0003677">
    <property type="term" value="F:DNA binding"/>
    <property type="evidence" value="ECO:0007669"/>
    <property type="project" value="UniProtKB-KW"/>
</dbReference>
<reference evidence="5 8" key="2">
    <citation type="submission" date="2018-08" db="EMBL/GenBank/DDBJ databases">
        <title>Genome sequencing of Cutibacterium acnes KCOM 1315.</title>
        <authorList>
            <person name="Kook J.-K."/>
            <person name="Park S.-N."/>
            <person name="Lim Y.K."/>
        </authorList>
    </citation>
    <scope>NUCLEOTIDE SEQUENCE [LARGE SCALE GENOMIC DNA]</scope>
    <source>
        <strain evidence="5 8">KCOM 1315</strain>
    </source>
</reference>
<dbReference type="SUPFAM" id="SSF48008">
    <property type="entry name" value="GntR ligand-binding domain-like"/>
    <property type="match status" value="1"/>
</dbReference>
<organism evidence="6 7">
    <name type="scientific">Cutibacterium acnes</name>
    <name type="common">Propionibacterium acnes</name>
    <dbReference type="NCBI Taxonomy" id="1747"/>
    <lineage>
        <taxon>Bacteria</taxon>
        <taxon>Bacillati</taxon>
        <taxon>Actinomycetota</taxon>
        <taxon>Actinomycetes</taxon>
        <taxon>Propionibacteriales</taxon>
        <taxon>Propionibacteriaceae</taxon>
        <taxon>Cutibacterium</taxon>
    </lineage>
</organism>
<dbReference type="OMA" id="TDRAFHA"/>
<dbReference type="SMART" id="SM00345">
    <property type="entry name" value="HTH_GNTR"/>
    <property type="match status" value="1"/>
</dbReference>
<dbReference type="Pfam" id="PF00392">
    <property type="entry name" value="GntR"/>
    <property type="match status" value="1"/>
</dbReference>
<evidence type="ECO:0000313" key="5">
    <source>
        <dbReference type="EMBL" id="AXM07409.1"/>
    </source>
</evidence>
<protein>
    <submittedName>
        <fullName evidence="5">FadR family transcriptional regulator</fullName>
    </submittedName>
    <submittedName>
        <fullName evidence="6">GntR family transcriptional regulator</fullName>
    </submittedName>
</protein>
<dbReference type="Gene3D" id="1.20.120.530">
    <property type="entry name" value="GntR ligand-binding domain-like"/>
    <property type="match status" value="1"/>
</dbReference>
<dbReference type="Pfam" id="PF07729">
    <property type="entry name" value="FCD"/>
    <property type="match status" value="1"/>
</dbReference>
<dbReference type="SMART" id="SM00895">
    <property type="entry name" value="FCD"/>
    <property type="match status" value="1"/>
</dbReference>